<feature type="domain" description="DUF4455" evidence="3">
    <location>
        <begin position="189"/>
        <end position="327"/>
    </location>
</feature>
<dbReference type="Pfam" id="PF14643">
    <property type="entry name" value="DUF4455"/>
    <property type="match status" value="1"/>
</dbReference>
<feature type="region of interest" description="Disordered" evidence="2">
    <location>
        <begin position="952"/>
        <end position="983"/>
    </location>
</feature>
<dbReference type="eggNOG" id="ENOG502QT47">
    <property type="taxonomic scope" value="Eukaryota"/>
</dbReference>
<feature type="compositionally biased region" description="Basic and acidic residues" evidence="2">
    <location>
        <begin position="952"/>
        <end position="963"/>
    </location>
</feature>
<dbReference type="STRING" id="6412.T1FG07"/>
<sequence length="1450" mass="166242">MKQLDDIWSKVRRESEKREEEMMKFEEEMRDVECLRVNKARLILQECRTQLEEVGYLTTPDIDRIITFESQLMMLMIVLARNKTIVIENTRGTMRSEPYRNPMEPQMLLQLVIKHQANLNGQRIQTINKLKEVKWWTDYGYDEMKNIENEVICFTKNIDDIYEENLARMCTLFSSIHHFCLQQFYIKKKKTENKNKRSMKLLHLLLKYCTDSSKCWREGLLRAASVERSFFDRLESLKDKQTSVLNSKESQLKIAVDRLRQCSDEKTMREIMMIKEIIPKLEDMKLCYKSNADEQRSYIEGYYDIMKRENDVIIKNILQFLNVEKVHQELPHFDQDHHKTTTTTTTATTSTTAAAALTTTTTATATTTKLPSPYAYINNVNRFALKLKKVGKAKNVSGDLDNDDDKEKGDKNDDDDGERMKNLNAYKAVDKNSNGLNGGKTDIETRLKNETERTKNSNHNNINNNNNNNVNQTTTETKYINKSANSSDDKRSNLNKNPLTNSPFPIVTDRKRTLEGILGTKHKLAMIDTVDNVGKLLVSGSSNSSESVPSVISSRKISKSSPTLRLSTGGNFGGGVDSDENDEEVMVKDAKKKKYGYFSMVRCYLKDYRKMVEVRMADVLSVQHASVFHSLLHELKLHRDRLQSHQTAVDQRIIDMKNSLQRIVNAHDRLFEEFQQTLQRLQRQADAAKHSSILQKYIDKCKNHQRSNLETMKEEIRCYVAALDDEVVKLNRSNDTFRRSFKLFIDGGNYCTGEVQACSKDLGLISGRVDGLVNVVMKEVEVMEAYRCQQSFKCLVEFEARYKPKLADLQFVENCERMFQQLRSKINKEISTNKEQCLELHKSLMEFKGLIDSCVDGSVINDNERILTMLQKMIHVNTRLERRARYLASQTSHPALQTNRDDTNLDIIHQRPSDTHQSALRISKPGNLATNEDALVNVIRNLYGVNIEEEYDRKLSSKTKTPDSSKSIKSTERTDTKSKKKYQTRDKITSTATAAAVAVTTAATVTTTNAASTATTTASINGNGNTLSGIVLEHVGFFRNKIMALAEAYYKSKGRRQVSDLCTIKNTFDDFKVHTEVNQIEKVMNDVTECRETSIKEFESQCTQMMSTCVNMAECFLNDLYKVTMSTFNEKYLSQVKEVQEFKAESVKERCQHELDLRPTLGHPQNGEKLFRLVQKERFRNNNANKFYRKMINNIRDSTREFSDQFIVQLTAFVQNLFNEFDKLFEVNDTSNEEAMHDWTGFSRILLGASIMQSVKAHLDSPTNRKSSSSPSPTDDGDDDNDVVAADNDAVFVGDDDVVDGDANNSNIRAVINKSVNGYNFGKKASAASMNNIYFGVDDDEEEEEDATHGDKESHSMKQRITIAGVENPPAKRQTEVDWWKAVQLKSRKRTPAHQRCYQSSLNVIEKISRDVNEKLVELQSMETCLYCDQKIFTKKWLASVSSIKKLYDK</sequence>
<dbReference type="Pfam" id="PF14644">
    <property type="entry name" value="DUF4456"/>
    <property type="match status" value="1"/>
</dbReference>
<dbReference type="PANTHER" id="PTHR21444">
    <property type="entry name" value="COILED-COIL DOMAIN-CONTAINING PROTEIN 180"/>
    <property type="match status" value="1"/>
</dbReference>
<dbReference type="InParanoid" id="T1FG07"/>
<name>T1FG07_HELRO</name>
<dbReference type="Proteomes" id="UP000015101">
    <property type="component" value="Unassembled WGS sequence"/>
</dbReference>
<feature type="coiled-coil region" evidence="1">
    <location>
        <begin position="664"/>
        <end position="691"/>
    </location>
</feature>
<proteinExistence type="predicted"/>
<evidence type="ECO:0000256" key="1">
    <source>
        <dbReference type="SAM" id="Coils"/>
    </source>
</evidence>
<feature type="compositionally biased region" description="Basic and acidic residues" evidence="2">
    <location>
        <begin position="441"/>
        <end position="455"/>
    </location>
</feature>
<evidence type="ECO:0000313" key="7">
    <source>
        <dbReference type="Proteomes" id="UP000015101"/>
    </source>
</evidence>
<organism evidence="6 7">
    <name type="scientific">Helobdella robusta</name>
    <name type="common">Californian leech</name>
    <dbReference type="NCBI Taxonomy" id="6412"/>
    <lineage>
        <taxon>Eukaryota</taxon>
        <taxon>Metazoa</taxon>
        <taxon>Spiralia</taxon>
        <taxon>Lophotrochozoa</taxon>
        <taxon>Annelida</taxon>
        <taxon>Clitellata</taxon>
        <taxon>Hirudinea</taxon>
        <taxon>Rhynchobdellida</taxon>
        <taxon>Glossiphoniidae</taxon>
        <taxon>Helobdella</taxon>
    </lineage>
</organism>
<dbReference type="EMBL" id="KB097587">
    <property type="protein sequence ID" value="ESN93874.1"/>
    <property type="molecule type" value="Genomic_DNA"/>
</dbReference>
<dbReference type="EMBL" id="AMQM01007243">
    <property type="status" value="NOT_ANNOTATED_CDS"/>
    <property type="molecule type" value="Genomic_DNA"/>
</dbReference>
<gene>
    <name evidence="6" type="primary">20207756</name>
    <name evidence="5" type="ORF">HELRODRAFT_180527</name>
</gene>
<feature type="compositionally biased region" description="Polar residues" evidence="2">
    <location>
        <begin position="494"/>
        <end position="503"/>
    </location>
</feature>
<dbReference type="EMBL" id="AMQM01007242">
    <property type="status" value="NOT_ANNOTATED_CDS"/>
    <property type="molecule type" value="Genomic_DNA"/>
</dbReference>
<feature type="compositionally biased region" description="Low complexity" evidence="2">
    <location>
        <begin position="457"/>
        <end position="471"/>
    </location>
</feature>
<evidence type="ECO:0000259" key="3">
    <source>
        <dbReference type="Pfam" id="PF14643"/>
    </source>
</evidence>
<evidence type="ECO:0000256" key="2">
    <source>
        <dbReference type="SAM" id="MobiDB-lite"/>
    </source>
</evidence>
<evidence type="ECO:0000259" key="4">
    <source>
        <dbReference type="Pfam" id="PF14644"/>
    </source>
</evidence>
<dbReference type="OrthoDB" id="431588at2759"/>
<feature type="region of interest" description="Disordered" evidence="2">
    <location>
        <begin position="1257"/>
        <end position="1283"/>
    </location>
</feature>
<reference evidence="5 7" key="2">
    <citation type="journal article" date="2013" name="Nature">
        <title>Insights into bilaterian evolution from three spiralian genomes.</title>
        <authorList>
            <person name="Simakov O."/>
            <person name="Marletaz F."/>
            <person name="Cho S.J."/>
            <person name="Edsinger-Gonzales E."/>
            <person name="Havlak P."/>
            <person name="Hellsten U."/>
            <person name="Kuo D.H."/>
            <person name="Larsson T."/>
            <person name="Lv J."/>
            <person name="Arendt D."/>
            <person name="Savage R."/>
            <person name="Osoegawa K."/>
            <person name="de Jong P."/>
            <person name="Grimwood J."/>
            <person name="Chapman J.A."/>
            <person name="Shapiro H."/>
            <person name="Aerts A."/>
            <person name="Otillar R.P."/>
            <person name="Terry A.Y."/>
            <person name="Boore J.L."/>
            <person name="Grigoriev I.V."/>
            <person name="Lindberg D.R."/>
            <person name="Seaver E.C."/>
            <person name="Weisblat D.A."/>
            <person name="Putnam N.H."/>
            <person name="Rokhsar D.S."/>
        </authorList>
    </citation>
    <scope>NUCLEOTIDE SEQUENCE</scope>
</reference>
<protein>
    <recommendedName>
        <fullName evidence="8">DUF4456 domain-containing protein</fullName>
    </recommendedName>
</protein>
<evidence type="ECO:0000313" key="5">
    <source>
        <dbReference type="EMBL" id="ESN93874.1"/>
    </source>
</evidence>
<dbReference type="CTD" id="20207756"/>
<reference evidence="7" key="1">
    <citation type="submission" date="2012-12" db="EMBL/GenBank/DDBJ databases">
        <authorList>
            <person name="Hellsten U."/>
            <person name="Grimwood J."/>
            <person name="Chapman J.A."/>
            <person name="Shapiro H."/>
            <person name="Aerts A."/>
            <person name="Otillar R.P."/>
            <person name="Terry A.Y."/>
            <person name="Boore J.L."/>
            <person name="Simakov O."/>
            <person name="Marletaz F."/>
            <person name="Cho S.-J."/>
            <person name="Edsinger-Gonzales E."/>
            <person name="Havlak P."/>
            <person name="Kuo D.-H."/>
            <person name="Larsson T."/>
            <person name="Lv J."/>
            <person name="Arendt D."/>
            <person name="Savage R."/>
            <person name="Osoegawa K."/>
            <person name="de Jong P."/>
            <person name="Lindberg D.R."/>
            <person name="Seaver E.C."/>
            <person name="Weisblat D.A."/>
            <person name="Putnam N.H."/>
            <person name="Grigoriev I.V."/>
            <person name="Rokhsar D.S."/>
        </authorList>
    </citation>
    <scope>NUCLEOTIDE SEQUENCE</scope>
</reference>
<evidence type="ECO:0008006" key="8">
    <source>
        <dbReference type="Google" id="ProtNLM"/>
    </source>
</evidence>
<dbReference type="KEGG" id="hro:HELRODRAFT_180527"/>
<dbReference type="EnsemblMetazoa" id="HelroT180527">
    <property type="protein sequence ID" value="HelroP180527"/>
    <property type="gene ID" value="HelroG180527"/>
</dbReference>
<feature type="compositionally biased region" description="Basic and acidic residues" evidence="2">
    <location>
        <begin position="969"/>
        <end position="983"/>
    </location>
</feature>
<dbReference type="InterPro" id="IPR028089">
    <property type="entry name" value="DUF4455"/>
</dbReference>
<reference evidence="6" key="3">
    <citation type="submission" date="2015-06" db="UniProtKB">
        <authorList>
            <consortium name="EnsemblMetazoa"/>
        </authorList>
    </citation>
    <scope>IDENTIFICATION</scope>
</reference>
<feature type="compositionally biased region" description="Polar residues" evidence="2">
    <location>
        <begin position="472"/>
        <end position="486"/>
    </location>
</feature>
<dbReference type="InterPro" id="IPR027914">
    <property type="entry name" value="DUF4456"/>
</dbReference>
<accession>T1FG07</accession>
<evidence type="ECO:0000313" key="6">
    <source>
        <dbReference type="EnsemblMetazoa" id="HelroP180527"/>
    </source>
</evidence>
<dbReference type="GeneID" id="20207756"/>
<dbReference type="PANTHER" id="PTHR21444:SF14">
    <property type="entry name" value="COILED-COIL DOMAIN-CONTAINING PROTEIN 180"/>
    <property type="match status" value="1"/>
</dbReference>
<keyword evidence="1" id="KW-0175">Coiled coil</keyword>
<dbReference type="HOGENOM" id="CLU_251365_0_0_1"/>
<feature type="domain" description="DUF4456" evidence="4">
    <location>
        <begin position="1044"/>
        <end position="1230"/>
    </location>
</feature>
<keyword evidence="7" id="KW-1185">Reference proteome</keyword>
<feature type="region of interest" description="Disordered" evidence="2">
    <location>
        <begin position="394"/>
        <end position="506"/>
    </location>
</feature>
<dbReference type="RefSeq" id="XP_009028078.1">
    <property type="nucleotide sequence ID" value="XM_009029830.1"/>
</dbReference>